<feature type="domain" description="PhoU" evidence="9">
    <location>
        <begin position="120"/>
        <end position="204"/>
    </location>
</feature>
<dbReference type="eggNOG" id="COG0704">
    <property type="taxonomic scope" value="Bacteria"/>
</dbReference>
<dbReference type="InterPro" id="IPR028366">
    <property type="entry name" value="PhoU"/>
</dbReference>
<dbReference type="GO" id="GO:0045936">
    <property type="term" value="P:negative regulation of phosphate metabolic process"/>
    <property type="evidence" value="ECO:0007669"/>
    <property type="project" value="InterPro"/>
</dbReference>
<dbReference type="HOGENOM" id="CLU_078518_3_0_7"/>
<dbReference type="PANTHER" id="PTHR42930">
    <property type="entry name" value="PHOSPHATE-SPECIFIC TRANSPORT SYSTEM ACCESSORY PROTEIN PHOU"/>
    <property type="match status" value="1"/>
</dbReference>
<dbReference type="EMBL" id="CP003221">
    <property type="protein sequence ID" value="EGJ49222.1"/>
    <property type="molecule type" value="Genomic_DNA"/>
</dbReference>
<evidence type="ECO:0000256" key="8">
    <source>
        <dbReference type="PIRNR" id="PIRNR003107"/>
    </source>
</evidence>
<comment type="similarity">
    <text evidence="2 8">Belongs to the PhoU family.</text>
</comment>
<keyword evidence="6 8" id="KW-0592">Phosphate transport</keyword>
<accession>F3YWB9</accession>
<dbReference type="GO" id="GO:0030643">
    <property type="term" value="P:intracellular phosphate ion homeostasis"/>
    <property type="evidence" value="ECO:0007669"/>
    <property type="project" value="InterPro"/>
</dbReference>
<dbReference type="PIRSF" id="PIRSF003107">
    <property type="entry name" value="PhoU"/>
    <property type="match status" value="1"/>
</dbReference>
<dbReference type="STRING" id="690850.Desaf_0874"/>
<dbReference type="AlphaFoldDB" id="F3YWB9"/>
<dbReference type="InterPro" id="IPR026022">
    <property type="entry name" value="PhoU_dom"/>
</dbReference>
<evidence type="ECO:0000256" key="3">
    <source>
        <dbReference type="ARBA" id="ARBA00011738"/>
    </source>
</evidence>
<reference evidence="10 11" key="1">
    <citation type="journal article" date="2011" name="J. Bacteriol.">
        <title>Genome sequence of the mercury-methylating and pleomorphic Desulfovibrio africanus Strain Walvis Bay.</title>
        <authorList>
            <person name="Brown S.D."/>
            <person name="Wall J.D."/>
            <person name="Kucken A.M."/>
            <person name="Gilmour C.C."/>
            <person name="Podar M."/>
            <person name="Brandt C.C."/>
            <person name="Teshima H."/>
            <person name="Detter J.C."/>
            <person name="Han C.S."/>
            <person name="Land M.L."/>
            <person name="Lucas S."/>
            <person name="Han J."/>
            <person name="Pennacchio L."/>
            <person name="Nolan M."/>
            <person name="Pitluck S."/>
            <person name="Woyke T."/>
            <person name="Goodwin L."/>
            <person name="Palumbo A.V."/>
            <person name="Elias D.A."/>
        </authorList>
    </citation>
    <scope>NUCLEOTIDE SEQUENCE [LARGE SCALE GENOMIC DNA]</scope>
    <source>
        <strain evidence="10 11">Walvis Bay</strain>
    </source>
</reference>
<dbReference type="PANTHER" id="PTHR42930:SF3">
    <property type="entry name" value="PHOSPHATE-SPECIFIC TRANSPORT SYSTEM ACCESSORY PROTEIN PHOU"/>
    <property type="match status" value="1"/>
</dbReference>
<dbReference type="Gene3D" id="1.20.58.220">
    <property type="entry name" value="Phosphate transport system protein phou homolog 2, domain 2"/>
    <property type="match status" value="1"/>
</dbReference>
<dbReference type="Pfam" id="PF01895">
    <property type="entry name" value="PhoU"/>
    <property type="match status" value="2"/>
</dbReference>
<evidence type="ECO:0000313" key="10">
    <source>
        <dbReference type="EMBL" id="EGJ49222.1"/>
    </source>
</evidence>
<dbReference type="GO" id="GO:0005737">
    <property type="term" value="C:cytoplasm"/>
    <property type="evidence" value="ECO:0007669"/>
    <property type="project" value="UniProtKB-SubCell"/>
</dbReference>
<dbReference type="RefSeq" id="WP_014259043.1">
    <property type="nucleotide sequence ID" value="NC_016629.1"/>
</dbReference>
<evidence type="ECO:0000256" key="1">
    <source>
        <dbReference type="ARBA" id="ARBA00004496"/>
    </source>
</evidence>
<evidence type="ECO:0000313" key="11">
    <source>
        <dbReference type="Proteomes" id="UP000007844"/>
    </source>
</evidence>
<dbReference type="GO" id="GO:0006817">
    <property type="term" value="P:phosphate ion transport"/>
    <property type="evidence" value="ECO:0007669"/>
    <property type="project" value="UniProtKB-KW"/>
</dbReference>
<dbReference type="SUPFAM" id="SSF109755">
    <property type="entry name" value="PhoU-like"/>
    <property type="match status" value="1"/>
</dbReference>
<dbReference type="FunFam" id="1.20.58.220:FF:000004">
    <property type="entry name" value="Phosphate-specific transport system accessory protein PhoU"/>
    <property type="match status" value="1"/>
</dbReference>
<dbReference type="InterPro" id="IPR038078">
    <property type="entry name" value="PhoU-like_sf"/>
</dbReference>
<evidence type="ECO:0000256" key="6">
    <source>
        <dbReference type="ARBA" id="ARBA00022592"/>
    </source>
</evidence>
<evidence type="ECO:0000256" key="5">
    <source>
        <dbReference type="ARBA" id="ARBA00022490"/>
    </source>
</evidence>
<evidence type="ECO:0000259" key="9">
    <source>
        <dbReference type="Pfam" id="PF01895"/>
    </source>
</evidence>
<organism evidence="10 11">
    <name type="scientific">Desulfocurvibacter africanus subsp. africanus str. Walvis Bay</name>
    <dbReference type="NCBI Taxonomy" id="690850"/>
    <lineage>
        <taxon>Bacteria</taxon>
        <taxon>Pseudomonadati</taxon>
        <taxon>Thermodesulfobacteriota</taxon>
        <taxon>Desulfovibrionia</taxon>
        <taxon>Desulfovibrionales</taxon>
        <taxon>Desulfovibrionaceae</taxon>
        <taxon>Desulfocurvibacter</taxon>
    </lineage>
</organism>
<protein>
    <recommendedName>
        <fullName evidence="8">Phosphate-specific transport system accessory protein PhoU</fullName>
    </recommendedName>
</protein>
<dbReference type="Proteomes" id="UP000007844">
    <property type="component" value="Chromosome"/>
</dbReference>
<sequence length="220" mass="24933">METHFHHQLETLKLRVLEMGALADKAVEKALRALAERDYVLAEEVMEGDARVNELQCEVDERSLRLLALDQPMAKDLRFIVGSIHIVTNLERAGDQAVNIAERAVLFAQRQPLDRYPVFDELAEITLDMLRKALQAYNTGDTELAAQVCAMDARADTLNLKVLKHYIEFMIQESRAVERAVHMIILGKCLERIGDLATNVAEYVQFIVKGVNVKNSCRRT</sequence>
<keyword evidence="5 8" id="KW-0963">Cytoplasm</keyword>
<proteinExistence type="inferred from homology"/>
<comment type="subunit">
    <text evidence="3 8">Homodimer.</text>
</comment>
<keyword evidence="4 8" id="KW-0813">Transport</keyword>
<evidence type="ECO:0000256" key="7">
    <source>
        <dbReference type="ARBA" id="ARBA00056181"/>
    </source>
</evidence>
<name>F3YWB9_DESAF</name>
<feature type="domain" description="PhoU" evidence="9">
    <location>
        <begin position="16"/>
        <end position="103"/>
    </location>
</feature>
<comment type="function">
    <text evidence="7 8">Plays a role in the regulation of phosphate uptake.</text>
</comment>
<dbReference type="KEGG" id="daf:Desaf_0874"/>
<dbReference type="NCBIfam" id="TIGR02135">
    <property type="entry name" value="phoU_full"/>
    <property type="match status" value="1"/>
</dbReference>
<gene>
    <name evidence="10" type="ORF">Desaf_0874</name>
</gene>
<comment type="subcellular location">
    <subcellularLocation>
        <location evidence="1 8">Cytoplasm</location>
    </subcellularLocation>
</comment>
<evidence type="ECO:0000256" key="4">
    <source>
        <dbReference type="ARBA" id="ARBA00022448"/>
    </source>
</evidence>
<evidence type="ECO:0000256" key="2">
    <source>
        <dbReference type="ARBA" id="ARBA00008107"/>
    </source>
</evidence>
<keyword evidence="11" id="KW-1185">Reference proteome</keyword>